<name>A0AAF1BQ90_9TREE</name>
<evidence type="ECO:0000313" key="3">
    <source>
        <dbReference type="Proteomes" id="UP000827549"/>
    </source>
</evidence>
<dbReference type="AlphaFoldDB" id="A0AAF1BQ90"/>
<feature type="compositionally biased region" description="Basic and acidic residues" evidence="1">
    <location>
        <begin position="80"/>
        <end position="114"/>
    </location>
</feature>
<proteinExistence type="predicted"/>
<organism evidence="2 3">
    <name type="scientific">Vanrija pseudolonga</name>
    <dbReference type="NCBI Taxonomy" id="143232"/>
    <lineage>
        <taxon>Eukaryota</taxon>
        <taxon>Fungi</taxon>
        <taxon>Dikarya</taxon>
        <taxon>Basidiomycota</taxon>
        <taxon>Agaricomycotina</taxon>
        <taxon>Tremellomycetes</taxon>
        <taxon>Trichosporonales</taxon>
        <taxon>Trichosporonaceae</taxon>
        <taxon>Vanrija</taxon>
    </lineage>
</organism>
<protein>
    <submittedName>
        <fullName evidence="2">Uncharacterized protein</fullName>
    </submittedName>
</protein>
<evidence type="ECO:0000256" key="1">
    <source>
        <dbReference type="SAM" id="MobiDB-lite"/>
    </source>
</evidence>
<accession>A0AAF1BQ90</accession>
<keyword evidence="3" id="KW-1185">Reference proteome</keyword>
<feature type="region of interest" description="Disordered" evidence="1">
    <location>
        <begin position="77"/>
        <end position="144"/>
    </location>
</feature>
<dbReference type="EMBL" id="CP086720">
    <property type="protein sequence ID" value="WOO85980.1"/>
    <property type="molecule type" value="Genomic_DNA"/>
</dbReference>
<dbReference type="GeneID" id="87812629"/>
<feature type="compositionally biased region" description="Basic and acidic residues" evidence="1">
    <location>
        <begin position="135"/>
        <end position="144"/>
    </location>
</feature>
<dbReference type="RefSeq" id="XP_062632006.1">
    <property type="nucleotide sequence ID" value="XM_062776022.1"/>
</dbReference>
<evidence type="ECO:0000313" key="2">
    <source>
        <dbReference type="EMBL" id="WOO85980.1"/>
    </source>
</evidence>
<gene>
    <name evidence="2" type="ORF">LOC62_07G009468</name>
</gene>
<sequence length="144" mass="16441">MTYTYRRRKDWAAFDCEAAVANAVPDEEDLADWEYCYACDNTSRGPCQECIYGDAAKAEAEAAQAEADAKAAALVAADEEEKRQKAEKEARKEAKKERKAQEKAEKKAREEWKAYLKASMSMPRIDDTDQEDWSDSERYGRAYD</sequence>
<dbReference type="Proteomes" id="UP000827549">
    <property type="component" value="Chromosome 7"/>
</dbReference>
<reference evidence="2" key="1">
    <citation type="submission" date="2023-10" db="EMBL/GenBank/DDBJ databases">
        <authorList>
            <person name="Noh H."/>
        </authorList>
    </citation>
    <scope>NUCLEOTIDE SEQUENCE</scope>
    <source>
        <strain evidence="2">DUCC4014</strain>
    </source>
</reference>